<feature type="binding site" evidence="14">
    <location>
        <position position="326"/>
    </location>
    <ligand>
        <name>Mg(2+)</name>
        <dbReference type="ChEBI" id="CHEBI:18420"/>
    </ligand>
</feature>
<sequence>MLTEKIRNAISTFVSEHPLLHDHRQRPVTYGTAGFRTKGHLLVPVAARVIFIAVLRSWWALEKQAGHCNIGFMITASHNPADDNGFKIIDYNGEMLDPTWEEWCCKAANVATGEELLSVFDACAKCFGVSQPSLVKKVTSTDGCCMHLGRDTRLTGVDIIKVVESALSLTVDINYINHGLVTTPQLHFIVYNVNQRIDKDTRHSLAKEMTVGVNTFYETLLESFEQLMKRVVGVPTARRKIVVDTSNGVGYYGLKNIVEYSRSRESDVLGTYFDFILVNTNVDDPSVLNFECGADYAKQKYTPSVEMQEEGARHDANTHYYCVDGDADRLVAFAHDTVEKKWGLLDGDRIAILYAQLVHYFMDEKARAVLNVGIVQTAYANGASTAYVKDVLRLTSYIGATGVKNLHPIAHACDVGVYFEANGHGTVLVNMAQCRQALAATDPSSATGSVFVEEVAPALRRLTSQHCGDAIGDLLLCEVALAALQLPPVDWLRLYDDYAARLTKVQLQQRVHMVTTADEQQILEPRALQDKINAAVASAVEQMQQQQERVAEDETKEKKKVTARAFVRPSGTEPIVRVYAEASDEKVCQALSQNVESIVLDFLSTPPPASA</sequence>
<dbReference type="InterPro" id="IPR016055">
    <property type="entry name" value="A-D-PHexomutase_a/b/a-I/II/III"/>
</dbReference>
<evidence type="ECO:0000256" key="1">
    <source>
        <dbReference type="ARBA" id="ARBA00000558"/>
    </source>
</evidence>
<feature type="binding site" evidence="14">
    <location>
        <position position="324"/>
    </location>
    <ligand>
        <name>Mg(2+)</name>
        <dbReference type="ChEBI" id="CHEBI:18420"/>
    </ligand>
</feature>
<dbReference type="GO" id="GO:0006048">
    <property type="term" value="P:UDP-N-acetylglucosamine biosynthetic process"/>
    <property type="evidence" value="ECO:0007669"/>
    <property type="project" value="UniProtKB-UniRule"/>
</dbReference>
<dbReference type="GO" id="GO:0005975">
    <property type="term" value="P:carbohydrate metabolic process"/>
    <property type="evidence" value="ECO:0007669"/>
    <property type="project" value="InterPro"/>
</dbReference>
<evidence type="ECO:0000259" key="18">
    <source>
        <dbReference type="Pfam" id="PF21405"/>
    </source>
</evidence>
<reference evidence="19 20" key="1">
    <citation type="journal article" date="2013" name="PLoS ONE">
        <title>Predicting the Proteins of Angomonas deanei, Strigomonas culicis and Their Respective Endosymbionts Reveals New Aspects of the Trypanosomatidae Family.</title>
        <authorList>
            <person name="Motta M.C."/>
            <person name="Martins A.C."/>
            <person name="de Souza S.S."/>
            <person name="Catta-Preta C.M."/>
            <person name="Silva R."/>
            <person name="Klein C.C."/>
            <person name="de Almeida L.G."/>
            <person name="de Lima Cunha O."/>
            <person name="Ciapina L.P."/>
            <person name="Brocchi M."/>
            <person name="Colabardini A.C."/>
            <person name="de Araujo Lima B."/>
            <person name="Machado C.R."/>
            <person name="de Almeida Soares C.M."/>
            <person name="Probst C.M."/>
            <person name="de Menezes C.B."/>
            <person name="Thompson C.E."/>
            <person name="Bartholomeu D.C."/>
            <person name="Gradia D.F."/>
            <person name="Pavoni D.P."/>
            <person name="Grisard E.C."/>
            <person name="Fantinatti-Garboggini F."/>
            <person name="Marchini F.K."/>
            <person name="Rodrigues-Luiz G.F."/>
            <person name="Wagner G."/>
            <person name="Goldman G.H."/>
            <person name="Fietto J.L."/>
            <person name="Elias M.C."/>
            <person name="Goldman M.H."/>
            <person name="Sagot M.F."/>
            <person name="Pereira M."/>
            <person name="Stoco P.H."/>
            <person name="de Mendonca-Neto R.P."/>
            <person name="Teixeira S.M."/>
            <person name="Maciel T.E."/>
            <person name="de Oliveira Mendes T.A."/>
            <person name="Urmenyi T.P."/>
            <person name="de Souza W."/>
            <person name="Schenkman S."/>
            <person name="de Vasconcelos A.T."/>
        </authorList>
    </citation>
    <scope>NUCLEOTIDE SEQUENCE [LARGE SCALE GENOMIC DNA]</scope>
</reference>
<dbReference type="EC" id="5.4.2.3" evidence="4 11"/>
<dbReference type="Pfam" id="PF00408">
    <property type="entry name" value="PGM_PMM_IV"/>
    <property type="match status" value="1"/>
</dbReference>
<gene>
    <name evidence="19" type="ORF">STCU_00134</name>
</gene>
<dbReference type="OrthoDB" id="1928at2759"/>
<dbReference type="GO" id="GO:0004610">
    <property type="term" value="F:phosphoacetylglucosamine mutase activity"/>
    <property type="evidence" value="ECO:0007669"/>
    <property type="project" value="UniProtKB-UniRule"/>
</dbReference>
<feature type="binding site" description="via phosphate group" evidence="14">
    <location>
        <position position="77"/>
    </location>
    <ligand>
        <name>Mg(2+)</name>
        <dbReference type="ChEBI" id="CHEBI:18420"/>
    </ligand>
</feature>
<dbReference type="EMBL" id="ATMH01000134">
    <property type="protein sequence ID" value="EPY37163.1"/>
    <property type="molecule type" value="Genomic_DNA"/>
</dbReference>
<dbReference type="AlphaFoldDB" id="S9V8P8"/>
<dbReference type="Pfam" id="PF21404">
    <property type="entry name" value="AMG1_III"/>
    <property type="match status" value="1"/>
</dbReference>
<evidence type="ECO:0000259" key="15">
    <source>
        <dbReference type="Pfam" id="PF00408"/>
    </source>
</evidence>
<comment type="similarity">
    <text evidence="3 11">Belongs to the phosphohexose mutase family.</text>
</comment>
<feature type="domain" description="Phosphoacetylglucosamine mutase AMG1" evidence="18">
    <location>
        <begin position="226"/>
        <end position="331"/>
    </location>
</feature>
<comment type="pathway">
    <text evidence="2 11">Nucleotide-sugar biosynthesis; UDP-N-acetyl-alpha-D-glucosamine biosynthesis; N-acetyl-alpha-D-glucosamine 1-phosphate from alpha-D-glucosamine 6-phosphate (route I): step 2/2.</text>
</comment>
<dbReference type="InterPro" id="IPR016066">
    <property type="entry name" value="A-D-PHexomutase_CS"/>
</dbReference>
<evidence type="ECO:0000256" key="11">
    <source>
        <dbReference type="PIRNR" id="PIRNR016408"/>
    </source>
</evidence>
<feature type="domain" description="Alpha-D-phosphohexomutase C-terminal" evidence="15">
    <location>
        <begin position="532"/>
        <end position="591"/>
    </location>
</feature>
<dbReference type="PIRSF" id="PIRSF016408">
    <property type="entry name" value="PAGM"/>
    <property type="match status" value="1"/>
</dbReference>
<evidence type="ECO:0000256" key="12">
    <source>
        <dbReference type="PIRSR" id="PIRSR016408-1"/>
    </source>
</evidence>
<feature type="active site" description="Phosphoserine intermediate" evidence="12">
    <location>
        <position position="77"/>
    </location>
</feature>
<evidence type="ECO:0000256" key="10">
    <source>
        <dbReference type="ARBA" id="ARBA00032065"/>
    </source>
</evidence>
<organism evidence="19 20">
    <name type="scientific">Strigomonas culicis</name>
    <dbReference type="NCBI Taxonomy" id="28005"/>
    <lineage>
        <taxon>Eukaryota</taxon>
        <taxon>Discoba</taxon>
        <taxon>Euglenozoa</taxon>
        <taxon>Kinetoplastea</taxon>
        <taxon>Metakinetoplastina</taxon>
        <taxon>Trypanosomatida</taxon>
        <taxon>Trypanosomatidae</taxon>
        <taxon>Strigomonadinae</taxon>
        <taxon>Strigomonas</taxon>
    </lineage>
</organism>
<evidence type="ECO:0000256" key="4">
    <source>
        <dbReference type="ARBA" id="ARBA00012731"/>
    </source>
</evidence>
<dbReference type="InterPro" id="IPR005843">
    <property type="entry name" value="A-D-PHexomutase_C"/>
</dbReference>
<dbReference type="SUPFAM" id="SSF53738">
    <property type="entry name" value="Phosphoglucomutase, first 3 domains"/>
    <property type="match status" value="3"/>
</dbReference>
<feature type="domain" description="Phosphoacetylglucosamine mutase AMG1" evidence="17">
    <location>
        <begin position="346"/>
        <end position="484"/>
    </location>
</feature>
<feature type="binding site" evidence="14">
    <location>
        <position position="328"/>
    </location>
    <ligand>
        <name>Mg(2+)</name>
        <dbReference type="ChEBI" id="CHEBI:18420"/>
    </ligand>
</feature>
<feature type="binding site" evidence="13">
    <location>
        <begin position="568"/>
        <end position="572"/>
    </location>
    <ligand>
        <name>substrate</name>
    </ligand>
</feature>
<protein>
    <recommendedName>
        <fullName evidence="4 11">Phosphoacetylglucosamine mutase</fullName>
        <shortName evidence="11">PAGM</shortName>
        <ecNumber evidence="4 11">5.4.2.3</ecNumber>
    </recommendedName>
    <alternativeName>
        <fullName evidence="10 11">Acetylglucosamine phosphomutase</fullName>
    </alternativeName>
    <alternativeName>
        <fullName evidence="9 11">N-acetylglucosamine-phosphate mutase</fullName>
    </alternativeName>
</protein>
<evidence type="ECO:0000256" key="13">
    <source>
        <dbReference type="PIRSR" id="PIRSR016408-2"/>
    </source>
</evidence>
<keyword evidence="5" id="KW-0597">Phosphoprotein</keyword>
<dbReference type="UniPathway" id="UPA00113">
    <property type="reaction ID" value="UER00530"/>
</dbReference>
<feature type="domain" description="Alpha-D-phosphohexomutase alpha/beta/alpha" evidence="16">
    <location>
        <begin position="67"/>
        <end position="103"/>
    </location>
</feature>
<comment type="cofactor">
    <cofactor evidence="11 14">
        <name>Mg(2+)</name>
        <dbReference type="ChEBI" id="CHEBI:18420"/>
    </cofactor>
    <text evidence="11 14">Binds 1 Mg(2+) ion per subunit.</text>
</comment>
<dbReference type="InterPro" id="IPR016657">
    <property type="entry name" value="PAGM"/>
</dbReference>
<evidence type="ECO:0000256" key="5">
    <source>
        <dbReference type="ARBA" id="ARBA00022553"/>
    </source>
</evidence>
<dbReference type="InterPro" id="IPR036900">
    <property type="entry name" value="A-D-PHexomutase_C_sf"/>
</dbReference>
<evidence type="ECO:0000256" key="7">
    <source>
        <dbReference type="ARBA" id="ARBA00022842"/>
    </source>
</evidence>
<dbReference type="Gene3D" id="3.30.310.50">
    <property type="entry name" value="Alpha-D-phosphohexomutase, C-terminal domain"/>
    <property type="match status" value="1"/>
</dbReference>
<dbReference type="GO" id="GO:0000287">
    <property type="term" value="F:magnesium ion binding"/>
    <property type="evidence" value="ECO:0007669"/>
    <property type="project" value="InterPro"/>
</dbReference>
<proteinExistence type="inferred from homology"/>
<dbReference type="PANTHER" id="PTHR45955">
    <property type="entry name" value="PHOSPHOACETYLGLUCOSAMINE MUTASE"/>
    <property type="match status" value="1"/>
</dbReference>
<dbReference type="InterPro" id="IPR005844">
    <property type="entry name" value="A-D-PHexomutase_a/b/a-I"/>
</dbReference>
<dbReference type="Proteomes" id="UP000015354">
    <property type="component" value="Unassembled WGS sequence"/>
</dbReference>
<dbReference type="Pfam" id="PF02878">
    <property type="entry name" value="PGM_PMM_I"/>
    <property type="match status" value="1"/>
</dbReference>
<evidence type="ECO:0000313" key="20">
    <source>
        <dbReference type="Proteomes" id="UP000015354"/>
    </source>
</evidence>
<name>S9V8P8_9TRYP</name>
<evidence type="ECO:0000256" key="3">
    <source>
        <dbReference type="ARBA" id="ARBA00010231"/>
    </source>
</evidence>
<comment type="catalytic activity">
    <reaction evidence="1 11">
        <text>N-acetyl-alpha-D-glucosamine 1-phosphate = N-acetyl-D-glucosamine 6-phosphate</text>
        <dbReference type="Rhea" id="RHEA:23804"/>
        <dbReference type="ChEBI" id="CHEBI:57513"/>
        <dbReference type="ChEBI" id="CHEBI:57776"/>
        <dbReference type="EC" id="5.4.2.3"/>
    </reaction>
</comment>
<feature type="binding site" evidence="13">
    <location>
        <position position="577"/>
    </location>
    <ligand>
        <name>substrate</name>
    </ligand>
</feature>
<dbReference type="SUPFAM" id="SSF55957">
    <property type="entry name" value="Phosphoglucomutase, C-terminal domain"/>
    <property type="match status" value="1"/>
</dbReference>
<accession>S9V8P8</accession>
<dbReference type="PROSITE" id="PS00710">
    <property type="entry name" value="PGM_PMM"/>
    <property type="match status" value="1"/>
</dbReference>
<evidence type="ECO:0000256" key="14">
    <source>
        <dbReference type="PIRSR" id="PIRSR016408-3"/>
    </source>
</evidence>
<dbReference type="PANTHER" id="PTHR45955:SF1">
    <property type="entry name" value="PHOSPHOACETYLGLUCOSAMINE MUTASE"/>
    <property type="match status" value="1"/>
</dbReference>
<evidence type="ECO:0000256" key="6">
    <source>
        <dbReference type="ARBA" id="ARBA00022723"/>
    </source>
</evidence>
<comment type="caution">
    <text evidence="19">The sequence shown here is derived from an EMBL/GenBank/DDBJ whole genome shotgun (WGS) entry which is preliminary data.</text>
</comment>
<dbReference type="Gene3D" id="3.40.120.10">
    <property type="entry name" value="Alpha-D-Glucose-1,6-Bisphosphate, subunit A, domain 3"/>
    <property type="match status" value="2"/>
</dbReference>
<dbReference type="InterPro" id="IPR049022">
    <property type="entry name" value="AMG1_III"/>
</dbReference>
<evidence type="ECO:0000313" key="19">
    <source>
        <dbReference type="EMBL" id="EPY37163.1"/>
    </source>
</evidence>
<evidence type="ECO:0000256" key="9">
    <source>
        <dbReference type="ARBA" id="ARBA00031926"/>
    </source>
</evidence>
<keyword evidence="6 11" id="KW-0479">Metal-binding</keyword>
<dbReference type="InterPro" id="IPR049023">
    <property type="entry name" value="AMG1_II"/>
</dbReference>
<evidence type="ECO:0000256" key="2">
    <source>
        <dbReference type="ARBA" id="ARBA00004865"/>
    </source>
</evidence>
<dbReference type="Pfam" id="PF21405">
    <property type="entry name" value="AMG1_II"/>
    <property type="match status" value="1"/>
</dbReference>
<keyword evidence="20" id="KW-1185">Reference proteome</keyword>
<evidence type="ECO:0000256" key="8">
    <source>
        <dbReference type="ARBA" id="ARBA00023235"/>
    </source>
</evidence>
<evidence type="ECO:0000259" key="17">
    <source>
        <dbReference type="Pfam" id="PF21404"/>
    </source>
</evidence>
<evidence type="ECO:0000259" key="16">
    <source>
        <dbReference type="Pfam" id="PF02878"/>
    </source>
</evidence>
<keyword evidence="8 11" id="KW-0413">Isomerase</keyword>
<keyword evidence="7 11" id="KW-0460">Magnesium</keyword>
<feature type="binding site" evidence="13">
    <location>
        <begin position="420"/>
        <end position="422"/>
    </location>
    <ligand>
        <name>substrate</name>
    </ligand>
</feature>